<feature type="region of interest" description="Disordered" evidence="1">
    <location>
        <begin position="298"/>
        <end position="345"/>
    </location>
</feature>
<sequence>MPPPPTPGPKAHFDEIFSKEFWQMVQEYRKSPDSSPITAKDRKILIDRAYAITDERYFGGRLLSDQELKLRALTKVFVKIIADEPWSEDWIRPHDVERKLSRFEMHKDSVELAAQHGLHTPRDAIAAARRAQVAAASHTGPGHFPRGPFDDIEIIYIPGTVSSTATNRINRDDIYPVSVASVANVLQTHICRDLTKPFQMAEKFVTLSDTAELIKMRDFACSVCDFAPHLLDNDNLSLLLVLLIIPRSEVCKRFENNGIRIEGSTISHRRAECMKQKLGWKTSEDRKPFDNTANEFQTRIKNAVNPPIRGAPRSSRSRVSNSASRRASSSSTPAPSTTTPPIGYYSAPQVQNAAISPAEASGSAGNDERMMFAKNGVSLELSKFTTWDPSHSQFHTLNPHFSTHPKNNPEAVKRILERGKLAAHASGYGEVATGSMFYEPSAQSPSSGNKNSKKADSVSTSTVNNKCMSPGDSRAPCSPITNGKRNTRSRKSGVSSSGTEPMDLS</sequence>
<evidence type="ECO:0000313" key="2">
    <source>
        <dbReference type="EMBL" id="KAF2261118.1"/>
    </source>
</evidence>
<feature type="compositionally biased region" description="Polar residues" evidence="1">
    <location>
        <begin position="457"/>
        <end position="467"/>
    </location>
</feature>
<feature type="compositionally biased region" description="Polar residues" evidence="1">
    <location>
        <begin position="441"/>
        <end position="450"/>
    </location>
</feature>
<feature type="compositionally biased region" description="Low complexity" evidence="1">
    <location>
        <begin position="311"/>
        <end position="341"/>
    </location>
</feature>
<name>A0A9P4N123_9PLEO</name>
<protein>
    <submittedName>
        <fullName evidence="2">Uncharacterized protein</fullName>
    </submittedName>
</protein>
<dbReference type="AlphaFoldDB" id="A0A9P4N123"/>
<feature type="region of interest" description="Disordered" evidence="1">
    <location>
        <begin position="439"/>
        <end position="505"/>
    </location>
</feature>
<dbReference type="Proteomes" id="UP000800093">
    <property type="component" value="Unassembled WGS sequence"/>
</dbReference>
<gene>
    <name evidence="2" type="ORF">CC78DRAFT_535904</name>
</gene>
<evidence type="ECO:0000256" key="1">
    <source>
        <dbReference type="SAM" id="MobiDB-lite"/>
    </source>
</evidence>
<proteinExistence type="predicted"/>
<comment type="caution">
    <text evidence="2">The sequence shown here is derived from an EMBL/GenBank/DDBJ whole genome shotgun (WGS) entry which is preliminary data.</text>
</comment>
<organism evidence="2 3">
    <name type="scientific">Lojkania enalia</name>
    <dbReference type="NCBI Taxonomy" id="147567"/>
    <lineage>
        <taxon>Eukaryota</taxon>
        <taxon>Fungi</taxon>
        <taxon>Dikarya</taxon>
        <taxon>Ascomycota</taxon>
        <taxon>Pezizomycotina</taxon>
        <taxon>Dothideomycetes</taxon>
        <taxon>Pleosporomycetidae</taxon>
        <taxon>Pleosporales</taxon>
        <taxon>Pleosporales incertae sedis</taxon>
        <taxon>Lojkania</taxon>
    </lineage>
</organism>
<reference evidence="3" key="1">
    <citation type="journal article" date="2020" name="Stud. Mycol.">
        <title>101 Dothideomycetes genomes: A test case for predicting lifestyles and emergence of pathogens.</title>
        <authorList>
            <person name="Haridas S."/>
            <person name="Albert R."/>
            <person name="Binder M."/>
            <person name="Bloem J."/>
            <person name="LaButti K."/>
            <person name="Salamov A."/>
            <person name="Andreopoulos B."/>
            <person name="Baker S."/>
            <person name="Barry K."/>
            <person name="Bills G."/>
            <person name="Bluhm B."/>
            <person name="Cannon C."/>
            <person name="Castanera R."/>
            <person name="Culley D."/>
            <person name="Daum C."/>
            <person name="Ezra D."/>
            <person name="Gonzalez J."/>
            <person name="Henrissat B."/>
            <person name="Kuo A."/>
            <person name="Liang C."/>
            <person name="Lipzen A."/>
            <person name="Lutzoni F."/>
            <person name="Magnuson J."/>
            <person name="Mondo S."/>
            <person name="Nolan M."/>
            <person name="Ohm R."/>
            <person name="Pangilinan J."/>
            <person name="Park H.-J."/>
            <person name="Ramirez L."/>
            <person name="Alfaro M."/>
            <person name="Sun H."/>
            <person name="Tritt A."/>
            <person name="Yoshinaga Y."/>
            <person name="Zwiers L.-H."/>
            <person name="Turgeon B."/>
            <person name="Goodwin S."/>
            <person name="Spatafora J."/>
            <person name="Crous P."/>
            <person name="Grigoriev I."/>
        </authorList>
    </citation>
    <scope>NUCLEOTIDE SEQUENCE [LARGE SCALE GENOMIC DNA]</scope>
    <source>
        <strain evidence="3">CBS 304.66</strain>
    </source>
</reference>
<accession>A0A9P4N123</accession>
<dbReference type="EMBL" id="ML986664">
    <property type="protein sequence ID" value="KAF2261118.1"/>
    <property type="molecule type" value="Genomic_DNA"/>
</dbReference>
<dbReference type="OrthoDB" id="3892429at2759"/>
<evidence type="ECO:0000313" key="3">
    <source>
        <dbReference type="Proteomes" id="UP000800093"/>
    </source>
</evidence>
<keyword evidence="3" id="KW-1185">Reference proteome</keyword>